<evidence type="ECO:0000256" key="1">
    <source>
        <dbReference type="SAM" id="MobiDB-lite"/>
    </source>
</evidence>
<feature type="transmembrane region" description="Helical" evidence="2">
    <location>
        <begin position="92"/>
        <end position="111"/>
    </location>
</feature>
<feature type="compositionally biased region" description="Low complexity" evidence="1">
    <location>
        <begin position="308"/>
        <end position="325"/>
    </location>
</feature>
<accession>A0A9D1D341</accession>
<proteinExistence type="predicted"/>
<feature type="region of interest" description="Disordered" evidence="1">
    <location>
        <begin position="1"/>
        <end position="80"/>
    </location>
</feature>
<feature type="compositionally biased region" description="Basic and acidic residues" evidence="1">
    <location>
        <begin position="26"/>
        <end position="38"/>
    </location>
</feature>
<reference evidence="3" key="1">
    <citation type="submission" date="2020-10" db="EMBL/GenBank/DDBJ databases">
        <authorList>
            <person name="Gilroy R."/>
        </authorList>
    </citation>
    <scope>NUCLEOTIDE SEQUENCE</scope>
    <source>
        <strain evidence="3">ChiGjej1B1-2707</strain>
    </source>
</reference>
<organism evidence="3 4">
    <name type="scientific">Candidatus Aveggerthella stercoripullorum</name>
    <dbReference type="NCBI Taxonomy" id="2840688"/>
    <lineage>
        <taxon>Bacteria</taxon>
        <taxon>Bacillati</taxon>
        <taxon>Actinomycetota</taxon>
        <taxon>Coriobacteriia</taxon>
        <taxon>Eggerthellales</taxon>
        <taxon>Eggerthellaceae</taxon>
        <taxon>Eggerthellaceae incertae sedis</taxon>
        <taxon>Candidatus Aveggerthella</taxon>
    </lineage>
</organism>
<evidence type="ECO:0000313" key="4">
    <source>
        <dbReference type="Proteomes" id="UP000824261"/>
    </source>
</evidence>
<keyword evidence="2" id="KW-0812">Transmembrane</keyword>
<name>A0A9D1D341_9ACTN</name>
<gene>
    <name evidence="3" type="ORF">IAA69_01280</name>
</gene>
<sequence length="325" mass="35636">MSETNRQKNEAPLPEDGQEAQVSTPAKDEGSKAAHEHSASPANPPSESKFADSSDAPSSGKKLKPEDLPTPLEPTDFESAHSSFTSFGWGKVLAVLIVILVALAAAAWVLVGNTLHEKYLQPAAADLDGQPVEDRERTADHQALEQETTRLLDRMKDQNEAFVSRISRMLDEGFYDTTGYRHADLGVNPEDVSRWMLENFDYRILDITPGNDTGTVSVSIQHRDATALVSAFYDRAYDFFNSPDALGMDETAARARMGEIYLDAMGETDAMASLSTTLTFEREEGAWTVDEESFERIVKELFDVYAASSSTPSSSSSTTEESSSR</sequence>
<protein>
    <submittedName>
        <fullName evidence="3">Uncharacterized protein</fullName>
    </submittedName>
</protein>
<feature type="region of interest" description="Disordered" evidence="1">
    <location>
        <begin position="306"/>
        <end position="325"/>
    </location>
</feature>
<comment type="caution">
    <text evidence="3">The sequence shown here is derived from an EMBL/GenBank/DDBJ whole genome shotgun (WGS) entry which is preliminary data.</text>
</comment>
<dbReference type="Proteomes" id="UP000824261">
    <property type="component" value="Unassembled WGS sequence"/>
</dbReference>
<dbReference type="EMBL" id="DVGB01000012">
    <property type="protein sequence ID" value="HIR00901.1"/>
    <property type="molecule type" value="Genomic_DNA"/>
</dbReference>
<reference evidence="3" key="2">
    <citation type="journal article" date="2021" name="PeerJ">
        <title>Extensive microbial diversity within the chicken gut microbiome revealed by metagenomics and culture.</title>
        <authorList>
            <person name="Gilroy R."/>
            <person name="Ravi A."/>
            <person name="Getino M."/>
            <person name="Pursley I."/>
            <person name="Horton D.L."/>
            <person name="Alikhan N.F."/>
            <person name="Baker D."/>
            <person name="Gharbi K."/>
            <person name="Hall N."/>
            <person name="Watson M."/>
            <person name="Adriaenssens E.M."/>
            <person name="Foster-Nyarko E."/>
            <person name="Jarju S."/>
            <person name="Secka A."/>
            <person name="Antonio M."/>
            <person name="Oren A."/>
            <person name="Chaudhuri R.R."/>
            <person name="La Ragione R."/>
            <person name="Hildebrand F."/>
            <person name="Pallen M.J."/>
        </authorList>
    </citation>
    <scope>NUCLEOTIDE SEQUENCE</scope>
    <source>
        <strain evidence="3">ChiGjej1B1-2707</strain>
    </source>
</reference>
<evidence type="ECO:0000256" key="2">
    <source>
        <dbReference type="SAM" id="Phobius"/>
    </source>
</evidence>
<keyword evidence="2" id="KW-0472">Membrane</keyword>
<dbReference type="AlphaFoldDB" id="A0A9D1D341"/>
<keyword evidence="2" id="KW-1133">Transmembrane helix</keyword>
<evidence type="ECO:0000313" key="3">
    <source>
        <dbReference type="EMBL" id="HIR00901.1"/>
    </source>
</evidence>